<evidence type="ECO:0000256" key="3">
    <source>
        <dbReference type="ARBA" id="ARBA00022737"/>
    </source>
</evidence>
<evidence type="ECO:0000259" key="12">
    <source>
        <dbReference type="PROSITE" id="PS50157"/>
    </source>
</evidence>
<evidence type="ECO:0000256" key="10">
    <source>
        <dbReference type="PROSITE-ProRule" id="PRU00042"/>
    </source>
</evidence>
<dbReference type="GO" id="GO:0008270">
    <property type="term" value="F:zinc ion binding"/>
    <property type="evidence" value="ECO:0007669"/>
    <property type="project" value="UniProtKB-KW"/>
</dbReference>
<dbReference type="EMBL" id="GEFH01002910">
    <property type="protein sequence ID" value="JAP65671.1"/>
    <property type="molecule type" value="mRNA"/>
</dbReference>
<dbReference type="Pfam" id="PF13909">
    <property type="entry name" value="zf-H2C2_5"/>
    <property type="match status" value="1"/>
</dbReference>
<dbReference type="GO" id="GO:0005634">
    <property type="term" value="C:nucleus"/>
    <property type="evidence" value="ECO:0007669"/>
    <property type="project" value="UniProtKB-SubCell"/>
</dbReference>
<keyword evidence="2" id="KW-0479">Metal-binding</keyword>
<comment type="subcellular location">
    <subcellularLocation>
        <location evidence="1">Nucleus</location>
    </subcellularLocation>
</comment>
<protein>
    <submittedName>
        <fullName evidence="13">Putative c2h2-type zn-finger protein</fullName>
    </submittedName>
</protein>
<organism evidence="13">
    <name type="scientific">Hyalomma excavatum</name>
    <dbReference type="NCBI Taxonomy" id="257692"/>
    <lineage>
        <taxon>Eukaryota</taxon>
        <taxon>Metazoa</taxon>
        <taxon>Ecdysozoa</taxon>
        <taxon>Arthropoda</taxon>
        <taxon>Chelicerata</taxon>
        <taxon>Arachnida</taxon>
        <taxon>Acari</taxon>
        <taxon>Parasitiformes</taxon>
        <taxon>Ixodida</taxon>
        <taxon>Ixodoidea</taxon>
        <taxon>Ixodidae</taxon>
        <taxon>Hyalomminae</taxon>
        <taxon>Hyalomma</taxon>
    </lineage>
</organism>
<dbReference type="Gene3D" id="3.30.40.10">
    <property type="entry name" value="Zinc/RING finger domain, C3HC4 (zinc finger)"/>
    <property type="match status" value="1"/>
</dbReference>
<keyword evidence="7" id="KW-0238">DNA-binding</keyword>
<reference evidence="13" key="1">
    <citation type="journal article" date="2017" name="Ticks Tick Borne Dis.">
        <title>An insight into the sialome of Hyalomma excavatum.</title>
        <authorList>
            <person name="Ribeiro J.M."/>
            <person name="Slovak M."/>
            <person name="Francischetti I.M."/>
        </authorList>
    </citation>
    <scope>NUCLEOTIDE SEQUENCE</scope>
    <source>
        <strain evidence="13">Samish</strain>
        <tissue evidence="13">Salivary glands</tissue>
    </source>
</reference>
<dbReference type="InterPro" id="IPR036236">
    <property type="entry name" value="Znf_C2H2_sf"/>
</dbReference>
<dbReference type="FunFam" id="3.30.160.60:FF:000065">
    <property type="entry name" value="B-cell CLL/lymphoma 6, member B"/>
    <property type="match status" value="1"/>
</dbReference>
<keyword evidence="3" id="KW-0677">Repeat</keyword>
<proteinExistence type="evidence at transcript level"/>
<feature type="domain" description="C2H2-type" evidence="12">
    <location>
        <begin position="539"/>
        <end position="566"/>
    </location>
</feature>
<keyword evidence="4 10" id="KW-0863">Zinc-finger</keyword>
<feature type="domain" description="C2H2-type" evidence="12">
    <location>
        <begin position="405"/>
        <end position="432"/>
    </location>
</feature>
<keyword evidence="6" id="KW-0805">Transcription regulation</keyword>
<dbReference type="PANTHER" id="PTHR24384">
    <property type="entry name" value="FINGER PUTATIVE TRANSCRIPTION FACTOR FAMILY-RELATED"/>
    <property type="match status" value="1"/>
</dbReference>
<dbReference type="AlphaFoldDB" id="A0A131XJG0"/>
<dbReference type="InterPro" id="IPR013083">
    <property type="entry name" value="Znf_RING/FYVE/PHD"/>
</dbReference>
<feature type="compositionally biased region" description="Polar residues" evidence="11">
    <location>
        <begin position="264"/>
        <end position="282"/>
    </location>
</feature>
<feature type="region of interest" description="Disordered" evidence="11">
    <location>
        <begin position="217"/>
        <end position="286"/>
    </location>
</feature>
<dbReference type="GO" id="GO:0000978">
    <property type="term" value="F:RNA polymerase II cis-regulatory region sequence-specific DNA binding"/>
    <property type="evidence" value="ECO:0007669"/>
    <property type="project" value="TreeGrafter"/>
</dbReference>
<dbReference type="GO" id="GO:0000981">
    <property type="term" value="F:DNA-binding transcription factor activity, RNA polymerase II-specific"/>
    <property type="evidence" value="ECO:0007669"/>
    <property type="project" value="TreeGrafter"/>
</dbReference>
<name>A0A131XJG0_9ACAR</name>
<dbReference type="PANTHER" id="PTHR24384:SF189">
    <property type="entry name" value="C2H2-TYPE DOMAIN-CONTAINING PROTEIN-RELATED"/>
    <property type="match status" value="1"/>
</dbReference>
<feature type="domain" description="C2H2-type" evidence="12">
    <location>
        <begin position="149"/>
        <end position="178"/>
    </location>
</feature>
<feature type="region of interest" description="Disordered" evidence="11">
    <location>
        <begin position="639"/>
        <end position="661"/>
    </location>
</feature>
<feature type="compositionally biased region" description="Polar residues" evidence="11">
    <location>
        <begin position="333"/>
        <end position="369"/>
    </location>
</feature>
<evidence type="ECO:0000256" key="5">
    <source>
        <dbReference type="ARBA" id="ARBA00022833"/>
    </source>
</evidence>
<keyword evidence="8" id="KW-0804">Transcription</keyword>
<dbReference type="Gene3D" id="3.30.160.60">
    <property type="entry name" value="Classic Zinc Finger"/>
    <property type="match status" value="2"/>
</dbReference>
<dbReference type="SMART" id="SM00355">
    <property type="entry name" value="ZnF_C2H2"/>
    <property type="match status" value="9"/>
</dbReference>
<accession>A0A131XJG0</accession>
<dbReference type="InterPro" id="IPR050752">
    <property type="entry name" value="C2H2-ZF_domain"/>
</dbReference>
<feature type="compositionally biased region" description="Basic and acidic residues" evidence="11">
    <location>
        <begin position="220"/>
        <end position="232"/>
    </location>
</feature>
<keyword evidence="9" id="KW-0539">Nucleus</keyword>
<evidence type="ECO:0000256" key="9">
    <source>
        <dbReference type="ARBA" id="ARBA00023242"/>
    </source>
</evidence>
<dbReference type="PROSITE" id="PS00028">
    <property type="entry name" value="ZINC_FINGER_C2H2_1"/>
    <property type="match status" value="2"/>
</dbReference>
<feature type="region of interest" description="Disordered" evidence="11">
    <location>
        <begin position="333"/>
        <end position="370"/>
    </location>
</feature>
<evidence type="ECO:0000256" key="11">
    <source>
        <dbReference type="SAM" id="MobiDB-lite"/>
    </source>
</evidence>
<evidence type="ECO:0000256" key="2">
    <source>
        <dbReference type="ARBA" id="ARBA00022723"/>
    </source>
</evidence>
<dbReference type="SUPFAM" id="SSF57667">
    <property type="entry name" value="beta-beta-alpha zinc fingers"/>
    <property type="match status" value="2"/>
</dbReference>
<evidence type="ECO:0000256" key="1">
    <source>
        <dbReference type="ARBA" id="ARBA00004123"/>
    </source>
</evidence>
<evidence type="ECO:0000313" key="13">
    <source>
        <dbReference type="EMBL" id="JAP65671.1"/>
    </source>
</evidence>
<evidence type="ECO:0000256" key="8">
    <source>
        <dbReference type="ARBA" id="ARBA00023163"/>
    </source>
</evidence>
<feature type="region of interest" description="Disordered" evidence="11">
    <location>
        <begin position="95"/>
        <end position="116"/>
    </location>
</feature>
<dbReference type="InterPro" id="IPR013087">
    <property type="entry name" value="Znf_C2H2_type"/>
</dbReference>
<dbReference type="PROSITE" id="PS50157">
    <property type="entry name" value="ZINC_FINGER_C2H2_2"/>
    <property type="match status" value="4"/>
</dbReference>
<sequence>MYDTEDDDTHLCLKCSATITGLKNYIAHRKQHCYKTARSDSALTSVASPTAEHPYEPSSLRADDFFSYLELQSIQAVIPSAATKVDHTDYDLEDAEDSDNDLYPPTSHTGGKWKPGWGPTARSDWKAISQHREVPPQATKEPVAIPEGFVCIPCNRRYRNKFTLSRHRETLYHLKRSGGITTRIKSSQQRVLLASTAVTEQDQKCRKTNKVCKVSNIESLHPKRPDSRQDKRHDRKQVAVSTTRPSSAKQSVHTNRAAFRLKKSSASDSHSNIAVNVQQSASRGVKQTIRTTLKQSTRPVQRQQSELHCVVCKAKFLTSGELRVHQSHCTVSRQASKQLQYRNSTVPKTSKVNTASNEPENPEGATNVQKQHKIAPRLFCSLCRKLISKTYMKLHMHTHSGEKPFACHICDKHFAHRSTLNIHIKHHLGLRRFRCAHCYFRAVRPSMLRRHELAVHRHKASPHTPPSAASTLVLRQNFMGQHHFVPDRKSALIRKVSISRMEHPIKLNLSFICSSRHHSTRKSHLVPSHQRQEASVQHFKCSQCDYKSLRKSQVQRHSRIHFGLKPYSCPYCNYRCSNQENMRKHVLNTKKHHGKKMYPCKQCSFACNEFSIYKKHVFDKHPKGAIACSTGGLPATGATAESVSLSDDSNTRIQSNDKQMTETCTDLPEPAVFLTISGLGEPDLENTPMMAQAMPILNGPEGSLVCTESDVLAESGSGILLPSGLDTEFSDQLNAHLNYQVTFSTLDTTDNVYTTCLNPT</sequence>
<feature type="domain" description="C2H2-type" evidence="12">
    <location>
        <begin position="567"/>
        <end position="597"/>
    </location>
</feature>
<evidence type="ECO:0000256" key="4">
    <source>
        <dbReference type="ARBA" id="ARBA00022771"/>
    </source>
</evidence>
<feature type="compositionally biased region" description="Polar residues" evidence="11">
    <location>
        <begin position="239"/>
        <end position="254"/>
    </location>
</feature>
<keyword evidence="5" id="KW-0862">Zinc</keyword>
<evidence type="ECO:0000256" key="7">
    <source>
        <dbReference type="ARBA" id="ARBA00023125"/>
    </source>
</evidence>
<evidence type="ECO:0000256" key="6">
    <source>
        <dbReference type="ARBA" id="ARBA00023015"/>
    </source>
</evidence>